<proteinExistence type="predicted"/>
<dbReference type="Proteomes" id="UP000318864">
    <property type="component" value="Unassembled WGS sequence"/>
</dbReference>
<reference evidence="2 3" key="1">
    <citation type="submission" date="2018-10" db="EMBL/GenBank/DDBJ databases">
        <title>Natronolimnobius sp. XQ-INN 246 isolated from Inner Mongolia Autonomous Region of China.</title>
        <authorList>
            <person name="Xue Q."/>
        </authorList>
    </citation>
    <scope>NUCLEOTIDE SEQUENCE [LARGE SCALE GENOMIC DNA]</scope>
    <source>
        <strain evidence="2 3">XQ-INN 246</strain>
    </source>
</reference>
<dbReference type="AlphaFoldDB" id="A0A4S3TH69"/>
<name>A0A4S3TH69_9EURY</name>
<feature type="region of interest" description="Disordered" evidence="1">
    <location>
        <begin position="51"/>
        <end position="70"/>
    </location>
</feature>
<evidence type="ECO:0000313" key="3">
    <source>
        <dbReference type="Proteomes" id="UP000318864"/>
    </source>
</evidence>
<evidence type="ECO:0000256" key="1">
    <source>
        <dbReference type="SAM" id="MobiDB-lite"/>
    </source>
</evidence>
<organism evidence="2 3">
    <name type="scientific">Salinadaptatus halalkaliphilus</name>
    <dbReference type="NCBI Taxonomy" id="2419781"/>
    <lineage>
        <taxon>Archaea</taxon>
        <taxon>Methanobacteriati</taxon>
        <taxon>Methanobacteriota</taxon>
        <taxon>Stenosarchaea group</taxon>
        <taxon>Halobacteria</taxon>
        <taxon>Halobacteriales</taxon>
        <taxon>Natrialbaceae</taxon>
        <taxon>Salinadaptatus</taxon>
    </lineage>
</organism>
<feature type="compositionally biased region" description="Basic and acidic residues" evidence="1">
    <location>
        <begin position="56"/>
        <end position="70"/>
    </location>
</feature>
<dbReference type="RefSeq" id="WP_141466153.1">
    <property type="nucleotide sequence ID" value="NZ_RBZW01000066.1"/>
</dbReference>
<comment type="caution">
    <text evidence="2">The sequence shown here is derived from an EMBL/GenBank/DDBJ whole genome shotgun (WGS) entry which is preliminary data.</text>
</comment>
<sequence>MANRDDVDRVLAGCTDCDSVYAARKWPDGDVQLIGQEACECGCREFVVVGDSDSTADSREPNTRSETNDE</sequence>
<gene>
    <name evidence="2" type="ORF">D8Y22_18565</name>
</gene>
<accession>A0A4S3TH69</accession>
<dbReference type="OrthoDB" id="257177at2157"/>
<keyword evidence="3" id="KW-1185">Reference proteome</keyword>
<protein>
    <submittedName>
        <fullName evidence="2">Uncharacterized protein</fullName>
    </submittedName>
</protein>
<dbReference type="EMBL" id="RBZW01000066">
    <property type="protein sequence ID" value="THE63309.1"/>
    <property type="molecule type" value="Genomic_DNA"/>
</dbReference>
<evidence type="ECO:0000313" key="2">
    <source>
        <dbReference type="EMBL" id="THE63309.1"/>
    </source>
</evidence>